<protein>
    <recommendedName>
        <fullName evidence="2">Peptidase M1 membrane alanine aminopeptidase domain-containing protein</fullName>
    </recommendedName>
</protein>
<feature type="chain" id="PRO_5034603381" description="Peptidase M1 membrane alanine aminopeptidase domain-containing protein" evidence="1">
    <location>
        <begin position="23"/>
        <end position="808"/>
    </location>
</feature>
<dbReference type="RefSeq" id="WP_147390534.1">
    <property type="nucleotide sequence ID" value="NZ_AQHF01000034.1"/>
</dbReference>
<comment type="caution">
    <text evidence="3">The sequence shown here is derived from an EMBL/GenBank/DDBJ whole genome shotgun (WGS) entry which is preliminary data.</text>
</comment>
<dbReference type="GO" id="GO:0042277">
    <property type="term" value="F:peptide binding"/>
    <property type="evidence" value="ECO:0007669"/>
    <property type="project" value="TreeGrafter"/>
</dbReference>
<dbReference type="Proteomes" id="UP000660708">
    <property type="component" value="Unassembled WGS sequence"/>
</dbReference>
<dbReference type="AlphaFoldDB" id="A0A8I0N1M8"/>
<dbReference type="GO" id="GO:0016020">
    <property type="term" value="C:membrane"/>
    <property type="evidence" value="ECO:0007669"/>
    <property type="project" value="TreeGrafter"/>
</dbReference>
<feature type="domain" description="Peptidase M1 membrane alanine aminopeptidase" evidence="2">
    <location>
        <begin position="378"/>
        <end position="582"/>
    </location>
</feature>
<keyword evidence="4" id="KW-1185">Reference proteome</keyword>
<dbReference type="Gene3D" id="1.10.390.10">
    <property type="entry name" value="Neutral Protease Domain 2"/>
    <property type="match status" value="1"/>
</dbReference>
<proteinExistence type="predicted"/>
<name>A0A8I0N1M8_9GAMM</name>
<feature type="signal peptide" evidence="1">
    <location>
        <begin position="1"/>
        <end position="22"/>
    </location>
</feature>
<dbReference type="GO" id="GO:0070006">
    <property type="term" value="F:metalloaminopeptidase activity"/>
    <property type="evidence" value="ECO:0007669"/>
    <property type="project" value="TreeGrafter"/>
</dbReference>
<dbReference type="PANTHER" id="PTHR11533:SF174">
    <property type="entry name" value="PUROMYCIN-SENSITIVE AMINOPEPTIDASE-RELATED"/>
    <property type="match status" value="1"/>
</dbReference>
<dbReference type="GO" id="GO:0005737">
    <property type="term" value="C:cytoplasm"/>
    <property type="evidence" value="ECO:0007669"/>
    <property type="project" value="TreeGrafter"/>
</dbReference>
<dbReference type="GO" id="GO:0008270">
    <property type="term" value="F:zinc ion binding"/>
    <property type="evidence" value="ECO:0007669"/>
    <property type="project" value="InterPro"/>
</dbReference>
<evidence type="ECO:0000313" key="4">
    <source>
        <dbReference type="Proteomes" id="UP000660708"/>
    </source>
</evidence>
<dbReference type="EMBL" id="AQHF01000034">
    <property type="protein sequence ID" value="MBE0348914.1"/>
    <property type="molecule type" value="Genomic_DNA"/>
</dbReference>
<evidence type="ECO:0000256" key="1">
    <source>
        <dbReference type="SAM" id="SignalP"/>
    </source>
</evidence>
<dbReference type="GO" id="GO:0043171">
    <property type="term" value="P:peptide catabolic process"/>
    <property type="evidence" value="ECO:0007669"/>
    <property type="project" value="TreeGrafter"/>
</dbReference>
<keyword evidence="1" id="KW-0732">Signal</keyword>
<gene>
    <name evidence="3" type="ORF">PPEP_b0775</name>
</gene>
<dbReference type="GO" id="GO:0005615">
    <property type="term" value="C:extracellular space"/>
    <property type="evidence" value="ECO:0007669"/>
    <property type="project" value="TreeGrafter"/>
</dbReference>
<dbReference type="InterPro" id="IPR014782">
    <property type="entry name" value="Peptidase_M1_dom"/>
</dbReference>
<sequence>MKISTRAIPLMAILALSQVAHASAIAQTKGHFEDKFRQLDETLPTPNIYRSAAGEPGEHYWQQKVDYDIDVHLDEKAKKISAKQTIHYKNNSPHTLKYLWLQLDQNIFKTDSIAERSTTFENKLQSNPVANPAKISLNQLRRQQFMDDNELGFIIEKVTDKHHKPLNITIVDTLMRVDLNEPLKPGKETQLNLAFAFNIVEEDAVGARSGYEHFDKDGNDIFLLAQWFPRLAAYTDYEAWTNKAFLGSGEFTLEFGDYNVEITVPADHIVAATGALENPQEVLSQSQQQRLVQAETAPRPVFIVSEEEAVANEKTATNETKTWHFKAKNVRDFAWASSRKFMWDAKGYQQGGSEQPLVMAMSFYPKEGGELWKKYSTEAIIHTMEVYSRFSFDYPYPTAQSVNGPVGGMEYPMITFNGPRTTLQKDATRTYSLAEKRFLIGVVIHEIGHIYFPMIVNSDERQWTWMDEGLNSFLDGVAGREWDPTIPWGVEPRDIAAYMKSENQSPIMTQSDSVLHLGPNAYTKPAAALNILREVILGRELFDFAFKEYALRWKYKRPTPADFFRTMEEASGVDLDWFWRGWFYSTDHVDISLDKVYQLRLDTKDPDIDFNRLREFEQSKPVSLFVMRNQEEGRELWVDKNKDIRDFYDDHDQFTVTNEERNEYQEFLSELKPWERRTLERAIKEDKNYYVLAFSNLGGLVMPILLELTYQDGTKESRYIPAEIWRRNAKTVNKLIITDKDKLLASVTIDPRWETADVDIENNHYPRRIIESRLELYKKKAREGKVYRDIMQDVKSELKPLDENEDKP</sequence>
<dbReference type="InterPro" id="IPR050344">
    <property type="entry name" value="Peptidase_M1_aminopeptidases"/>
</dbReference>
<dbReference type="PANTHER" id="PTHR11533">
    <property type="entry name" value="PROTEASE M1 ZINC METALLOPROTEASE"/>
    <property type="match status" value="1"/>
</dbReference>
<dbReference type="SUPFAM" id="SSF55486">
    <property type="entry name" value="Metalloproteases ('zincins'), catalytic domain"/>
    <property type="match status" value="1"/>
</dbReference>
<dbReference type="InterPro" id="IPR027268">
    <property type="entry name" value="Peptidase_M4/M1_CTD_sf"/>
</dbReference>
<evidence type="ECO:0000313" key="3">
    <source>
        <dbReference type="EMBL" id="MBE0348914.1"/>
    </source>
</evidence>
<accession>A0A8I0N1M8</accession>
<dbReference type="Pfam" id="PF01433">
    <property type="entry name" value="Peptidase_M1"/>
    <property type="match status" value="1"/>
</dbReference>
<dbReference type="CDD" id="cd09604">
    <property type="entry name" value="M1_APN_like"/>
    <property type="match status" value="1"/>
</dbReference>
<reference evidence="3 4" key="1">
    <citation type="submission" date="2015-06" db="EMBL/GenBank/DDBJ databases">
        <title>Genome sequence of Pseudoalteromonas peptidolytica.</title>
        <authorList>
            <person name="Xie B.-B."/>
            <person name="Rong J.-C."/>
            <person name="Qin Q.-L."/>
            <person name="Zhang Y.-Z."/>
        </authorList>
    </citation>
    <scope>NUCLEOTIDE SEQUENCE [LARGE SCALE GENOMIC DNA]</scope>
    <source>
        <strain evidence="3 4">F12-50-A1</strain>
    </source>
</reference>
<evidence type="ECO:0000259" key="2">
    <source>
        <dbReference type="Pfam" id="PF01433"/>
    </source>
</evidence>
<organism evidence="3 4">
    <name type="scientific">Pseudoalteromonas peptidolytica F12-50-A1</name>
    <dbReference type="NCBI Taxonomy" id="1315280"/>
    <lineage>
        <taxon>Bacteria</taxon>
        <taxon>Pseudomonadati</taxon>
        <taxon>Pseudomonadota</taxon>
        <taxon>Gammaproteobacteria</taxon>
        <taxon>Alteromonadales</taxon>
        <taxon>Pseudoalteromonadaceae</taxon>
        <taxon>Pseudoalteromonas</taxon>
    </lineage>
</organism>